<dbReference type="EMBL" id="JAUKVY010000055">
    <property type="protein sequence ID" value="MDO1537964.1"/>
    <property type="molecule type" value="Genomic_DNA"/>
</dbReference>
<keyword evidence="3" id="KW-1185">Reference proteome</keyword>
<name>A0ABT8SHV1_9BURK</name>
<dbReference type="InterPro" id="IPR007461">
    <property type="entry name" value="Ysc84_actin-binding"/>
</dbReference>
<dbReference type="RefSeq" id="WP_301816375.1">
    <property type="nucleotide sequence ID" value="NZ_JAUJZH010000055.1"/>
</dbReference>
<accession>A0ABT8SHV1</accession>
<evidence type="ECO:0000259" key="1">
    <source>
        <dbReference type="Pfam" id="PF04366"/>
    </source>
</evidence>
<dbReference type="Proteomes" id="UP001169027">
    <property type="component" value="Unassembled WGS sequence"/>
</dbReference>
<reference evidence="2" key="1">
    <citation type="submission" date="2023-06" db="EMBL/GenBank/DDBJ databases">
        <authorList>
            <person name="Jiang Y."/>
            <person name="Liu Q."/>
        </authorList>
    </citation>
    <scope>NUCLEOTIDE SEQUENCE</scope>
    <source>
        <strain evidence="2">CGMCC 1.12090</strain>
    </source>
</reference>
<gene>
    <name evidence="2" type="ORF">Q2T77_37640</name>
</gene>
<proteinExistence type="predicted"/>
<dbReference type="PROSITE" id="PS51257">
    <property type="entry name" value="PROKAR_LIPOPROTEIN"/>
    <property type="match status" value="1"/>
</dbReference>
<organism evidence="2 3">
    <name type="scientific">Variovorax ginsengisoli</name>
    <dbReference type="NCBI Taxonomy" id="363844"/>
    <lineage>
        <taxon>Bacteria</taxon>
        <taxon>Pseudomonadati</taxon>
        <taxon>Pseudomonadota</taxon>
        <taxon>Betaproteobacteria</taxon>
        <taxon>Burkholderiales</taxon>
        <taxon>Comamonadaceae</taxon>
        <taxon>Variovorax</taxon>
    </lineage>
</organism>
<evidence type="ECO:0000313" key="2">
    <source>
        <dbReference type="EMBL" id="MDO1537964.1"/>
    </source>
</evidence>
<protein>
    <submittedName>
        <fullName evidence="2">YSC84-related protein</fullName>
    </submittedName>
</protein>
<sequence length="187" mass="18975">MDKRSFLATVLLAALATGCTTTSKTGADPAAKRASIDASVDAALSKLYAQAPGSREMTGKAKGVLVFPAVVSAGLGVGGSYGQGALRMGGKTDSYYSTTAASVGLLAGADSKAVFVLFMTQESLDKFRTSRGWTAGADASVTMLKIGASAAVDTQTMQQPVVGYALSNAGLMANLSLDGTKVNKLDF</sequence>
<feature type="domain" description="Ysc84 actin-binding" evidence="1">
    <location>
        <begin position="100"/>
        <end position="183"/>
    </location>
</feature>
<comment type="caution">
    <text evidence="2">The sequence shown here is derived from an EMBL/GenBank/DDBJ whole genome shotgun (WGS) entry which is preliminary data.</text>
</comment>
<evidence type="ECO:0000313" key="3">
    <source>
        <dbReference type="Proteomes" id="UP001169027"/>
    </source>
</evidence>
<dbReference type="Pfam" id="PF04366">
    <property type="entry name" value="Ysc84"/>
    <property type="match status" value="1"/>
</dbReference>
<dbReference type="CDD" id="cd11524">
    <property type="entry name" value="SYLF"/>
    <property type="match status" value="1"/>
</dbReference>